<evidence type="ECO:0000259" key="10">
    <source>
        <dbReference type="Pfam" id="PF02670"/>
    </source>
</evidence>
<keyword evidence="5 9" id="KW-0560">Oxidoreductase</keyword>
<feature type="binding site" evidence="9">
    <location>
        <position position="205"/>
    </location>
    <ligand>
        <name>1-deoxy-D-xylulose 5-phosphate</name>
        <dbReference type="ChEBI" id="CHEBI:57792"/>
    </ligand>
</feature>
<feature type="binding site" evidence="9">
    <location>
        <position position="13"/>
    </location>
    <ligand>
        <name>NADPH</name>
        <dbReference type="ChEBI" id="CHEBI:57783"/>
    </ligand>
</feature>
<feature type="binding site" evidence="9">
    <location>
        <position position="211"/>
    </location>
    <ligand>
        <name>1-deoxy-D-xylulose 5-phosphate</name>
        <dbReference type="ChEBI" id="CHEBI:57792"/>
    </ligand>
</feature>
<keyword evidence="4 9" id="KW-0521">NADP</keyword>
<proteinExistence type="inferred from homology"/>
<sequence>MKKIAILGASGSIGQSCIEVIRKHPSSFSLVAMSVYTQIDLLPSLLNEFQDLQIVAVKDLMSIPSYILKYPHIKFVEGDKGLVEIATSSCDLVVNALVGFVGLIPTIQAILNHKEIALANKETLVAGGEVVMRLAKENQVHIYPIDSEHSAIFQCMEKNEIHKIILTASGGPFYQKSLEEVENASIHQALNHPNWKMGAKITIDSATMFNKAFEMIEARWLFDLSSDQIEVVIHPQSIIHSMVEYQDGAILAQLGTPDMKIPIAYALNYPQRLNHVSSFLNLKQMQNLNFYPVDDHRFEPIQLAYQALKEKGTYATVMNAANEEAVQFFLQEKISFGAITRLVKATLKAHHNDQQVTLEKIIAADQWARDYIRRLVNQ</sequence>
<dbReference type="PANTHER" id="PTHR30525">
    <property type="entry name" value="1-DEOXY-D-XYLULOSE 5-PHOSPHATE REDUCTOISOMERASE"/>
    <property type="match status" value="1"/>
</dbReference>
<feature type="binding site" evidence="9">
    <location>
        <position position="121"/>
    </location>
    <ligand>
        <name>1-deoxy-D-xylulose 5-phosphate</name>
        <dbReference type="ChEBI" id="CHEBI:57792"/>
    </ligand>
</feature>
<dbReference type="GO" id="GO:0030145">
    <property type="term" value="F:manganese ion binding"/>
    <property type="evidence" value="ECO:0007669"/>
    <property type="project" value="TreeGrafter"/>
</dbReference>
<feature type="domain" description="DXP reductoisomerase C-terminal" evidence="12">
    <location>
        <begin position="254"/>
        <end position="370"/>
    </location>
</feature>
<evidence type="ECO:0000313" key="13">
    <source>
        <dbReference type="EMBL" id="HIT17324.1"/>
    </source>
</evidence>
<dbReference type="AlphaFoldDB" id="A0A9D1G836"/>
<dbReference type="Pfam" id="PF02670">
    <property type="entry name" value="DXP_reductoisom"/>
    <property type="match status" value="1"/>
</dbReference>
<dbReference type="PIRSF" id="PIRSF006205">
    <property type="entry name" value="Dxp_reductismrs"/>
    <property type="match status" value="1"/>
</dbReference>
<dbReference type="EMBL" id="DVKI01000093">
    <property type="protein sequence ID" value="HIT17324.1"/>
    <property type="molecule type" value="Genomic_DNA"/>
</dbReference>
<keyword evidence="9" id="KW-0460">Magnesium</keyword>
<feature type="binding site" evidence="9">
    <location>
        <position position="169"/>
    </location>
    <ligand>
        <name>1-deoxy-D-xylulose 5-phosphate</name>
        <dbReference type="ChEBI" id="CHEBI:57792"/>
    </ligand>
</feature>
<feature type="binding site" evidence="9">
    <location>
        <position position="120"/>
    </location>
    <ligand>
        <name>NADPH</name>
        <dbReference type="ChEBI" id="CHEBI:57783"/>
    </ligand>
</feature>
<dbReference type="Pfam" id="PF13288">
    <property type="entry name" value="DXPR_C"/>
    <property type="match status" value="1"/>
</dbReference>
<dbReference type="SUPFAM" id="SSF51735">
    <property type="entry name" value="NAD(P)-binding Rossmann-fold domains"/>
    <property type="match status" value="1"/>
</dbReference>
<evidence type="ECO:0000256" key="6">
    <source>
        <dbReference type="ARBA" id="ARBA00023211"/>
    </source>
</evidence>
<feature type="binding site" evidence="9">
    <location>
        <position position="147"/>
    </location>
    <ligand>
        <name>1-deoxy-D-xylulose 5-phosphate</name>
        <dbReference type="ChEBI" id="CHEBI:57792"/>
    </ligand>
</feature>
<evidence type="ECO:0000256" key="4">
    <source>
        <dbReference type="ARBA" id="ARBA00022857"/>
    </source>
</evidence>
<dbReference type="Gene3D" id="3.40.50.720">
    <property type="entry name" value="NAD(P)-binding Rossmann-like Domain"/>
    <property type="match status" value="1"/>
</dbReference>
<feature type="domain" description="1-deoxy-D-xylulose 5-phosphate reductoisomerase N-terminal" evidence="10">
    <location>
        <begin position="4"/>
        <end position="128"/>
    </location>
</feature>
<reference evidence="13" key="1">
    <citation type="submission" date="2020-10" db="EMBL/GenBank/DDBJ databases">
        <authorList>
            <person name="Gilroy R."/>
        </authorList>
    </citation>
    <scope>NUCLEOTIDE SEQUENCE</scope>
    <source>
        <strain evidence="13">14508</strain>
    </source>
</reference>
<feature type="domain" description="1-deoxy-D-xylulose 5-phosphate reductoisomerase C-terminal" evidence="11">
    <location>
        <begin position="142"/>
        <end position="222"/>
    </location>
</feature>
<gene>
    <name evidence="9" type="primary">dxr</name>
    <name evidence="13" type="ORF">IAD04_02950</name>
</gene>
<dbReference type="SUPFAM" id="SSF55347">
    <property type="entry name" value="Glyceraldehyde-3-phosphate dehydrogenase-like, C-terminal domain"/>
    <property type="match status" value="1"/>
</dbReference>
<dbReference type="FunFam" id="3.40.50.720:FF:000045">
    <property type="entry name" value="1-deoxy-D-xylulose 5-phosphate reductoisomerase"/>
    <property type="match status" value="1"/>
</dbReference>
<dbReference type="PROSITE" id="PS51257">
    <property type="entry name" value="PROKAR_LIPOPROTEIN"/>
    <property type="match status" value="1"/>
</dbReference>
<evidence type="ECO:0000259" key="11">
    <source>
        <dbReference type="Pfam" id="PF08436"/>
    </source>
</evidence>
<evidence type="ECO:0000256" key="8">
    <source>
        <dbReference type="ARBA" id="ARBA00048543"/>
    </source>
</evidence>
<feature type="binding site" evidence="9">
    <location>
        <position position="146"/>
    </location>
    <ligand>
        <name>Mn(2+)</name>
        <dbReference type="ChEBI" id="CHEBI:29035"/>
    </ligand>
</feature>
<feature type="binding site" evidence="9">
    <location>
        <position position="192"/>
    </location>
    <ligand>
        <name>1-deoxy-D-xylulose 5-phosphate</name>
        <dbReference type="ChEBI" id="CHEBI:57792"/>
    </ligand>
</feature>
<comment type="similarity">
    <text evidence="2 9">Belongs to the DXR family.</text>
</comment>
<evidence type="ECO:0000313" key="14">
    <source>
        <dbReference type="Proteomes" id="UP000886893"/>
    </source>
</evidence>
<comment type="cofactor">
    <cofactor evidence="9">
        <name>Mg(2+)</name>
        <dbReference type="ChEBI" id="CHEBI:18420"/>
    </cofactor>
    <cofactor evidence="9">
        <name>Mn(2+)</name>
        <dbReference type="ChEBI" id="CHEBI:29035"/>
    </cofactor>
</comment>
<evidence type="ECO:0000256" key="5">
    <source>
        <dbReference type="ARBA" id="ARBA00023002"/>
    </source>
</evidence>
<evidence type="ECO:0000256" key="2">
    <source>
        <dbReference type="ARBA" id="ARBA00006825"/>
    </source>
</evidence>
<accession>A0A9D1G836</accession>
<feature type="binding site" evidence="9">
    <location>
        <position position="148"/>
    </location>
    <ligand>
        <name>1-deoxy-D-xylulose 5-phosphate</name>
        <dbReference type="ChEBI" id="CHEBI:57792"/>
    </ligand>
</feature>
<comment type="caution">
    <text evidence="13">The sequence shown here is derived from an EMBL/GenBank/DDBJ whole genome shotgun (WGS) entry which is preliminary data.</text>
</comment>
<dbReference type="EC" id="1.1.1.267" evidence="9"/>
<comment type="caution">
    <text evidence="9">Lacks conserved residue(s) required for the propagation of feature annotation.</text>
</comment>
<evidence type="ECO:0000256" key="9">
    <source>
        <dbReference type="HAMAP-Rule" id="MF_00183"/>
    </source>
</evidence>
<feature type="binding site" evidence="9">
    <location>
        <position position="12"/>
    </location>
    <ligand>
        <name>NADPH</name>
        <dbReference type="ChEBI" id="CHEBI:57783"/>
    </ligand>
</feature>
<dbReference type="HAMAP" id="MF_00183">
    <property type="entry name" value="DXP_reductoisom"/>
    <property type="match status" value="1"/>
</dbReference>
<dbReference type="GO" id="GO:0070402">
    <property type="term" value="F:NADPH binding"/>
    <property type="evidence" value="ECO:0007669"/>
    <property type="project" value="InterPro"/>
</dbReference>
<dbReference type="NCBIfam" id="TIGR00243">
    <property type="entry name" value="Dxr"/>
    <property type="match status" value="1"/>
</dbReference>
<feature type="binding site" evidence="9">
    <location>
        <position position="11"/>
    </location>
    <ligand>
        <name>NADPH</name>
        <dbReference type="ChEBI" id="CHEBI:57783"/>
    </ligand>
</feature>
<dbReference type="GO" id="GO:0051484">
    <property type="term" value="P:isopentenyl diphosphate biosynthetic process, methylerythritol 4-phosphate pathway involved in terpenoid biosynthetic process"/>
    <property type="evidence" value="ECO:0007669"/>
    <property type="project" value="TreeGrafter"/>
</dbReference>
<dbReference type="InterPro" id="IPR013644">
    <property type="entry name" value="DXP_reductoisomerase_C"/>
</dbReference>
<feature type="binding site" evidence="9">
    <location>
        <position position="214"/>
    </location>
    <ligand>
        <name>Mn(2+)</name>
        <dbReference type="ChEBI" id="CHEBI:29035"/>
    </ligand>
</feature>
<dbReference type="InterPro" id="IPR036291">
    <property type="entry name" value="NAD(P)-bd_dom_sf"/>
</dbReference>
<dbReference type="SUPFAM" id="SSF69055">
    <property type="entry name" value="1-deoxy-D-xylulose-5-phosphate reductoisomerase, C-terminal domain"/>
    <property type="match status" value="1"/>
</dbReference>
<comment type="catalytic activity">
    <reaction evidence="8">
        <text>2-C-methyl-D-erythritol 4-phosphate + NADP(+) = 1-deoxy-D-xylulose 5-phosphate + NADPH + H(+)</text>
        <dbReference type="Rhea" id="RHEA:13717"/>
        <dbReference type="ChEBI" id="CHEBI:15378"/>
        <dbReference type="ChEBI" id="CHEBI:57783"/>
        <dbReference type="ChEBI" id="CHEBI:57792"/>
        <dbReference type="ChEBI" id="CHEBI:58262"/>
        <dbReference type="ChEBI" id="CHEBI:58349"/>
        <dbReference type="EC" id="1.1.1.267"/>
    </reaction>
    <physiologicalReaction direction="right-to-left" evidence="8">
        <dbReference type="Rhea" id="RHEA:13719"/>
    </physiologicalReaction>
</comment>
<keyword evidence="6 9" id="KW-0464">Manganese</keyword>
<dbReference type="InterPro" id="IPR003821">
    <property type="entry name" value="DXP_reductoisomerase"/>
</dbReference>
<feature type="binding site" evidence="9">
    <location>
        <position position="148"/>
    </location>
    <ligand>
        <name>Mn(2+)</name>
        <dbReference type="ChEBI" id="CHEBI:29035"/>
    </ligand>
</feature>
<reference evidence="13" key="2">
    <citation type="journal article" date="2021" name="PeerJ">
        <title>Extensive microbial diversity within the chicken gut microbiome revealed by metagenomics and culture.</title>
        <authorList>
            <person name="Gilroy R."/>
            <person name="Ravi A."/>
            <person name="Getino M."/>
            <person name="Pursley I."/>
            <person name="Horton D.L."/>
            <person name="Alikhan N.F."/>
            <person name="Baker D."/>
            <person name="Gharbi K."/>
            <person name="Hall N."/>
            <person name="Watson M."/>
            <person name="Adriaenssens E.M."/>
            <person name="Foster-Nyarko E."/>
            <person name="Jarju S."/>
            <person name="Secka A."/>
            <person name="Antonio M."/>
            <person name="Oren A."/>
            <person name="Chaudhuri R.R."/>
            <person name="La Ragione R."/>
            <person name="Hildebrand F."/>
            <person name="Pallen M.J."/>
        </authorList>
    </citation>
    <scope>NUCLEOTIDE SEQUENCE</scope>
    <source>
        <strain evidence="13">14508</strain>
    </source>
</reference>
<dbReference type="InterPro" id="IPR036169">
    <property type="entry name" value="DXPR_C_sf"/>
</dbReference>
<evidence type="ECO:0000256" key="7">
    <source>
        <dbReference type="ARBA" id="ARBA00023229"/>
    </source>
</evidence>
<dbReference type="InterPro" id="IPR026877">
    <property type="entry name" value="DXPR_C"/>
</dbReference>
<organism evidence="13 14">
    <name type="scientific">Candidatus Caccosoma faecigallinarum</name>
    <dbReference type="NCBI Taxonomy" id="2840720"/>
    <lineage>
        <taxon>Bacteria</taxon>
        <taxon>Bacillati</taxon>
        <taxon>Bacillota</taxon>
        <taxon>Bacillota incertae sedis</taxon>
        <taxon>Candidatus Caccosoma</taxon>
    </lineage>
</organism>
<dbReference type="GO" id="GO:0030604">
    <property type="term" value="F:1-deoxy-D-xylulose-5-phosphate reductoisomerase activity"/>
    <property type="evidence" value="ECO:0007669"/>
    <property type="project" value="UniProtKB-UniRule"/>
</dbReference>
<name>A0A9D1G836_9FIRM</name>
<dbReference type="Proteomes" id="UP000886893">
    <property type="component" value="Unassembled WGS sequence"/>
</dbReference>
<dbReference type="InterPro" id="IPR013512">
    <property type="entry name" value="DXP_reductoisomerase_N"/>
</dbReference>
<comment type="function">
    <text evidence="9">Catalyzes the NADPH-dependent rearrangement and reduction of 1-deoxy-D-xylulose-5-phosphate (DXP) to 2-C-methyl-D-erythritol 4-phosphate (MEP).</text>
</comment>
<feature type="binding site" evidence="9">
    <location>
        <position position="198"/>
    </location>
    <ligand>
        <name>NADPH</name>
        <dbReference type="ChEBI" id="CHEBI:57783"/>
    </ligand>
</feature>
<comment type="pathway">
    <text evidence="1 9">Isoprenoid biosynthesis; isopentenyl diphosphate biosynthesis via DXP pathway; isopentenyl diphosphate from 1-deoxy-D-xylulose 5-phosphate: step 1/6.</text>
</comment>
<feature type="binding site" evidence="9">
    <location>
        <position position="214"/>
    </location>
    <ligand>
        <name>1-deoxy-D-xylulose 5-phosphate</name>
        <dbReference type="ChEBI" id="CHEBI:57792"/>
    </ligand>
</feature>
<keyword evidence="3 9" id="KW-0479">Metal-binding</keyword>
<dbReference type="Gene3D" id="1.10.1740.10">
    <property type="match status" value="1"/>
</dbReference>
<feature type="binding site" evidence="9">
    <location>
        <position position="122"/>
    </location>
    <ligand>
        <name>NADPH</name>
        <dbReference type="ChEBI" id="CHEBI:57783"/>
    </ligand>
</feature>
<evidence type="ECO:0000256" key="1">
    <source>
        <dbReference type="ARBA" id="ARBA00005094"/>
    </source>
</evidence>
<protein>
    <recommendedName>
        <fullName evidence="9">1-deoxy-D-xylulose 5-phosphate reductoisomerase</fullName>
        <shortName evidence="9">DXP reductoisomerase</shortName>
        <ecNumber evidence="9">1.1.1.267</ecNumber>
    </recommendedName>
    <alternativeName>
        <fullName evidence="9">1-deoxyxylulose-5-phosphate reductoisomerase</fullName>
    </alternativeName>
    <alternativeName>
        <fullName evidence="9">2-C-methyl-D-erythritol 4-phosphate synthase</fullName>
    </alternativeName>
</protein>
<evidence type="ECO:0000259" key="12">
    <source>
        <dbReference type="Pfam" id="PF13288"/>
    </source>
</evidence>
<dbReference type="Pfam" id="PF08436">
    <property type="entry name" value="DXP_redisom_C"/>
    <property type="match status" value="1"/>
</dbReference>
<feature type="binding site" evidence="9">
    <location>
        <position position="210"/>
    </location>
    <ligand>
        <name>1-deoxy-D-xylulose 5-phosphate</name>
        <dbReference type="ChEBI" id="CHEBI:57792"/>
    </ligand>
</feature>
<dbReference type="PANTHER" id="PTHR30525:SF0">
    <property type="entry name" value="1-DEOXY-D-XYLULOSE 5-PHOSPHATE REDUCTOISOMERASE, CHLOROPLASTIC"/>
    <property type="match status" value="1"/>
</dbReference>
<evidence type="ECO:0000256" key="3">
    <source>
        <dbReference type="ARBA" id="ARBA00022723"/>
    </source>
</evidence>
<keyword evidence="7 9" id="KW-0414">Isoprene biosynthesis</keyword>